<evidence type="ECO:0000313" key="3">
    <source>
        <dbReference type="EMBL" id="CAA9580409.1"/>
    </source>
</evidence>
<gene>
    <name evidence="3" type="ORF">AVDCRST_MAG59-4666</name>
</gene>
<feature type="chain" id="PRO_5026719073" description="Beta-lactamase-related domain-containing protein" evidence="1">
    <location>
        <begin position="24"/>
        <end position="545"/>
    </location>
</feature>
<dbReference type="PANTHER" id="PTHR46825:SF15">
    <property type="entry name" value="BETA-LACTAMASE-RELATED DOMAIN-CONTAINING PROTEIN"/>
    <property type="match status" value="1"/>
</dbReference>
<sequence>MRRTLALVVLVLLVAGLPLPALAWQATPAASPAAGAPLPLDGERLATFEAYVAEMMAVLDVPGASIAVVQNGGVAYAQGFGVREIGRAKPVTADTLFMVGSVTKSFSSLLTATLVDAGELEWETPVADLLPGFAVADPALTTRLSVADAFCACTGVPRRDLELVFGFDDLTPEEMIASIAGFPLVAPLGEAFGYSNQVYAAGGYAAAIAAGAAPGDLLAGYRHALQQRVLGPIGMGRSALTLDEVFAAGDYALPHGAGLDGVVRPLSPLRDQRFADTVAPAGSLWSSAREMAAYLQTQLAGGVAPDGSRVVSAENLGRTWAPRAVVDGTEGAPPVIADAAQHYGMGWVTGEYAGRRLLSHSGSTLGFVSEVAFLPDDGLGIAILTNGSPGAGFFAYAVQFELLDLLFGRDSGLDPVLAGAVEAGEAEREALQGALEPVDPAAVAPFLGRYASAALGEVELTLVDGEVVLDAGEVRTALWPLPGDPGRFVAADAPMAGASATVLLGRGEGDRPEVVLEGSSTAGEGEATYVFRPIDGGGAAATPAA</sequence>
<dbReference type="InterPro" id="IPR001466">
    <property type="entry name" value="Beta-lactam-related"/>
</dbReference>
<dbReference type="AlphaFoldDB" id="A0A6J4VKA0"/>
<feature type="signal peptide" evidence="1">
    <location>
        <begin position="1"/>
        <end position="23"/>
    </location>
</feature>
<keyword evidence="1" id="KW-0732">Signal</keyword>
<evidence type="ECO:0000259" key="2">
    <source>
        <dbReference type="Pfam" id="PF00144"/>
    </source>
</evidence>
<organism evidence="3">
    <name type="scientific">uncultured Thermomicrobiales bacterium</name>
    <dbReference type="NCBI Taxonomy" id="1645740"/>
    <lineage>
        <taxon>Bacteria</taxon>
        <taxon>Pseudomonadati</taxon>
        <taxon>Thermomicrobiota</taxon>
        <taxon>Thermomicrobia</taxon>
        <taxon>Thermomicrobiales</taxon>
        <taxon>environmental samples</taxon>
    </lineage>
</organism>
<accession>A0A6J4VKA0</accession>
<name>A0A6J4VKA0_9BACT</name>
<dbReference type="Gene3D" id="3.40.710.10">
    <property type="entry name" value="DD-peptidase/beta-lactamase superfamily"/>
    <property type="match status" value="1"/>
</dbReference>
<dbReference type="InterPro" id="IPR050491">
    <property type="entry name" value="AmpC-like"/>
</dbReference>
<dbReference type="SUPFAM" id="SSF56601">
    <property type="entry name" value="beta-lactamase/transpeptidase-like"/>
    <property type="match status" value="1"/>
</dbReference>
<protein>
    <recommendedName>
        <fullName evidence="2">Beta-lactamase-related domain-containing protein</fullName>
    </recommendedName>
</protein>
<dbReference type="PANTHER" id="PTHR46825">
    <property type="entry name" value="D-ALANYL-D-ALANINE-CARBOXYPEPTIDASE/ENDOPEPTIDASE AMPH"/>
    <property type="match status" value="1"/>
</dbReference>
<dbReference type="Pfam" id="PF00144">
    <property type="entry name" value="Beta-lactamase"/>
    <property type="match status" value="1"/>
</dbReference>
<reference evidence="3" key="1">
    <citation type="submission" date="2020-02" db="EMBL/GenBank/DDBJ databases">
        <authorList>
            <person name="Meier V. D."/>
        </authorList>
    </citation>
    <scope>NUCLEOTIDE SEQUENCE</scope>
    <source>
        <strain evidence="3">AVDCRST_MAG59</strain>
    </source>
</reference>
<proteinExistence type="predicted"/>
<evidence type="ECO:0000256" key="1">
    <source>
        <dbReference type="SAM" id="SignalP"/>
    </source>
</evidence>
<feature type="domain" description="Beta-lactamase-related" evidence="2">
    <location>
        <begin position="48"/>
        <end position="397"/>
    </location>
</feature>
<dbReference type="InterPro" id="IPR012338">
    <property type="entry name" value="Beta-lactam/transpept-like"/>
</dbReference>
<dbReference type="EMBL" id="CADCWF010000340">
    <property type="protein sequence ID" value="CAA9580409.1"/>
    <property type="molecule type" value="Genomic_DNA"/>
</dbReference>